<evidence type="ECO:0000256" key="3">
    <source>
        <dbReference type="ARBA" id="ARBA00022540"/>
    </source>
</evidence>
<feature type="binding site" evidence="7">
    <location>
        <begin position="498"/>
        <end position="501"/>
    </location>
    <ligand>
        <name>GTP</name>
        <dbReference type="ChEBI" id="CHEBI:37565"/>
    </ligand>
</feature>
<reference evidence="11" key="1">
    <citation type="submission" date="2020-10" db="EMBL/GenBank/DDBJ databases">
        <authorList>
            <person name="Gilroy R."/>
        </authorList>
    </citation>
    <scope>NUCLEOTIDE SEQUENCE</scope>
    <source>
        <strain evidence="11">7293</strain>
    </source>
</reference>
<dbReference type="CDD" id="cd03702">
    <property type="entry name" value="IF2_mtIF2_II"/>
    <property type="match status" value="1"/>
</dbReference>
<dbReference type="FunFam" id="3.40.50.10050:FF:000001">
    <property type="entry name" value="Translation initiation factor IF-2"/>
    <property type="match status" value="1"/>
</dbReference>
<dbReference type="Pfam" id="PF00009">
    <property type="entry name" value="GTP_EFTU"/>
    <property type="match status" value="1"/>
</dbReference>
<dbReference type="AlphaFoldDB" id="A0A9D9DZG4"/>
<dbReference type="InterPro" id="IPR000178">
    <property type="entry name" value="TF_IF2_bacterial-like"/>
</dbReference>
<dbReference type="InterPro" id="IPR023115">
    <property type="entry name" value="TIF_IF2_dom3"/>
</dbReference>
<dbReference type="InterPro" id="IPR027417">
    <property type="entry name" value="P-loop_NTPase"/>
</dbReference>
<evidence type="ECO:0000259" key="10">
    <source>
        <dbReference type="PROSITE" id="PS51722"/>
    </source>
</evidence>
<evidence type="ECO:0000256" key="4">
    <source>
        <dbReference type="ARBA" id="ARBA00022741"/>
    </source>
</evidence>
<comment type="similarity">
    <text evidence="1 7 8">Belongs to the TRAFAC class translation factor GTPase superfamily. Classic translation factor GTPase family. IF-2 subfamily.</text>
</comment>
<dbReference type="InterPro" id="IPR015760">
    <property type="entry name" value="TIF_IF2"/>
</dbReference>
<name>A0A9D9DZG4_9SPIO</name>
<dbReference type="CDD" id="cd01887">
    <property type="entry name" value="IF2_eIF5B"/>
    <property type="match status" value="1"/>
</dbReference>
<feature type="compositionally biased region" description="Basic and acidic residues" evidence="9">
    <location>
        <begin position="96"/>
        <end position="119"/>
    </location>
</feature>
<comment type="caution">
    <text evidence="7">Lacks conserved residue(s) required for the propagation of feature annotation.</text>
</comment>
<dbReference type="GO" id="GO:0005525">
    <property type="term" value="F:GTP binding"/>
    <property type="evidence" value="ECO:0007669"/>
    <property type="project" value="UniProtKB-KW"/>
</dbReference>
<dbReference type="GO" id="GO:0003924">
    <property type="term" value="F:GTPase activity"/>
    <property type="evidence" value="ECO:0007669"/>
    <property type="project" value="UniProtKB-UniRule"/>
</dbReference>
<feature type="domain" description="Tr-type G" evidence="10">
    <location>
        <begin position="388"/>
        <end position="558"/>
    </location>
</feature>
<accession>A0A9D9DZG4</accession>
<protein>
    <recommendedName>
        <fullName evidence="2 7">Translation initiation factor IF-2</fullName>
    </recommendedName>
</protein>
<reference evidence="11" key="2">
    <citation type="journal article" date="2021" name="PeerJ">
        <title>Extensive microbial diversity within the chicken gut microbiome revealed by metagenomics and culture.</title>
        <authorList>
            <person name="Gilroy R."/>
            <person name="Ravi A."/>
            <person name="Getino M."/>
            <person name="Pursley I."/>
            <person name="Horton D.L."/>
            <person name="Alikhan N.F."/>
            <person name="Baker D."/>
            <person name="Gharbi K."/>
            <person name="Hall N."/>
            <person name="Watson M."/>
            <person name="Adriaenssens E.M."/>
            <person name="Foster-Nyarko E."/>
            <person name="Jarju S."/>
            <person name="Secka A."/>
            <person name="Antonio M."/>
            <person name="Oren A."/>
            <person name="Chaudhuri R.R."/>
            <person name="La Ragione R."/>
            <person name="Hildebrand F."/>
            <person name="Pallen M.J."/>
        </authorList>
    </citation>
    <scope>NUCLEOTIDE SEQUENCE</scope>
    <source>
        <strain evidence="11">7293</strain>
    </source>
</reference>
<dbReference type="Pfam" id="PF04760">
    <property type="entry name" value="IF2_N"/>
    <property type="match status" value="1"/>
</dbReference>
<dbReference type="Gene3D" id="3.40.50.300">
    <property type="entry name" value="P-loop containing nucleotide triphosphate hydrolases"/>
    <property type="match status" value="1"/>
</dbReference>
<dbReference type="EMBL" id="JADIMT010000080">
    <property type="protein sequence ID" value="MBO8436712.1"/>
    <property type="molecule type" value="Genomic_DNA"/>
</dbReference>
<feature type="binding site" evidence="7">
    <location>
        <begin position="444"/>
        <end position="448"/>
    </location>
    <ligand>
        <name>GTP</name>
        <dbReference type="ChEBI" id="CHEBI:37565"/>
    </ligand>
</feature>
<evidence type="ECO:0000256" key="5">
    <source>
        <dbReference type="ARBA" id="ARBA00022917"/>
    </source>
</evidence>
<comment type="function">
    <text evidence="7 8">One of the essential components for the initiation of protein synthesis. Protects formylmethionyl-tRNA from spontaneous hydrolysis and promotes its binding to the 30S ribosomal subunits. Also involved in the hydrolysis of GTP during the formation of the 70S ribosomal complex.</text>
</comment>
<dbReference type="FunFam" id="3.40.50.300:FF:000019">
    <property type="entry name" value="Translation initiation factor IF-2"/>
    <property type="match status" value="1"/>
</dbReference>
<comment type="caution">
    <text evidence="11">The sequence shown here is derived from an EMBL/GenBank/DDBJ whole genome shotgun (WGS) entry which is preliminary data.</text>
</comment>
<dbReference type="Pfam" id="PF22042">
    <property type="entry name" value="EF-G_D2"/>
    <property type="match status" value="1"/>
</dbReference>
<dbReference type="Proteomes" id="UP000823615">
    <property type="component" value="Unassembled WGS sequence"/>
</dbReference>
<dbReference type="SUPFAM" id="SSF52156">
    <property type="entry name" value="Initiation factor IF2/eIF5b, domain 3"/>
    <property type="match status" value="1"/>
</dbReference>
<sequence>MAEENKNDEKIKVNVIKRTVPQKPQKAAETEVAEVEKKHIVLKKKPTIVVKVKEKEEEVKDKAAKADDSRPLSESTAPSPRVIPYDKSKLPPINPEPKKSHSEKTAEAKKESVKEHKETVVLTGKSFMTNTAVHHQNSRIQSPLHNGPVIIKSENLPPVPGQKVNGAESGEAPHKPRVAGIVGGRPAGGYQKGQNGQRRFQNGNGRGGQQGFQRQGQGQRMPRPGQSYTPQGERGQFKPGQRPGFSRPGFQRPGAAAAPEINQKGPGKKPQSSSRRKDYSDKYQKDEELDFQFQKKKREELKLASVPKSIDIMESITVADLAKKMNLKASDIISKLFNMGLMVTINQQIDHETAEIIASEYGCEVHLVSLYDETIIAQDEDKPEDMEPRAPIVTIMGHVDHGKTKLLDAIRSSHVAEGEFGGITQHIGAYKVSVPEKGDIVFLDTPGHAAFSMMRARGAQVTDIVVLVVAANDGVMPQTREAIDHAKAAKVPIIVAINKVDLADANPERVMQQLSDLGLVPEEWGGQTLYCRISALKKEGIDDLLDTILLQAEMLELKANPHCRAVGKILESRIDQGRGIVATVIIEKGTLHQGDYYVAGIYPGRVRAMFDDKGRKVKVAGPSDPVEIIGLSDIPSAGDPFQVTEDEKQARMVGAKRQELERIGESGKNNKITLENINQKIMEGKITDFNVIIKGDVQGSVEALQGVLEKLSNSEIRLNVLRASAGAIIESDITLAAASNAIVIGFNVRPTPRAQALAEQEKVEIKKYNIIYDVVDDIRDAMEGKLSPEIKEVDIGKVEVRETFKVPKVGLIAGCYVTEGKVKRSALVRVIRDSIQINKDMIHISSLKRFKDDAKEVNEGFECGIGLENWQDLQVGDVLEIVETEEVRRKLEVNE</sequence>
<feature type="binding site" evidence="7">
    <location>
        <begin position="397"/>
        <end position="404"/>
    </location>
    <ligand>
        <name>GTP</name>
        <dbReference type="ChEBI" id="CHEBI:37565"/>
    </ligand>
</feature>
<dbReference type="GO" id="GO:0005829">
    <property type="term" value="C:cytosol"/>
    <property type="evidence" value="ECO:0007669"/>
    <property type="project" value="TreeGrafter"/>
</dbReference>
<feature type="compositionally biased region" description="Polar residues" evidence="9">
    <location>
        <begin position="133"/>
        <end position="144"/>
    </location>
</feature>
<dbReference type="InterPro" id="IPR009000">
    <property type="entry name" value="Transl_B-barrel_sf"/>
</dbReference>
<dbReference type="InterPro" id="IPR036925">
    <property type="entry name" value="TIF_IF2_dom3_sf"/>
</dbReference>
<feature type="compositionally biased region" description="Gly residues" evidence="9">
    <location>
        <begin position="181"/>
        <end position="191"/>
    </location>
</feature>
<dbReference type="PROSITE" id="PS51722">
    <property type="entry name" value="G_TR_2"/>
    <property type="match status" value="1"/>
</dbReference>
<dbReference type="GO" id="GO:0003743">
    <property type="term" value="F:translation initiation factor activity"/>
    <property type="evidence" value="ECO:0007669"/>
    <property type="project" value="UniProtKB-UniRule"/>
</dbReference>
<evidence type="ECO:0000256" key="1">
    <source>
        <dbReference type="ARBA" id="ARBA00007733"/>
    </source>
</evidence>
<dbReference type="SUPFAM" id="SSF50447">
    <property type="entry name" value="Translation proteins"/>
    <property type="match status" value="2"/>
</dbReference>
<keyword evidence="5 7" id="KW-0648">Protein biosynthesis</keyword>
<keyword evidence="3 7" id="KW-0396">Initiation factor</keyword>
<evidence type="ECO:0000313" key="11">
    <source>
        <dbReference type="EMBL" id="MBO8436712.1"/>
    </source>
</evidence>
<proteinExistence type="inferred from homology"/>
<dbReference type="PANTHER" id="PTHR43381:SF5">
    <property type="entry name" value="TR-TYPE G DOMAIN-CONTAINING PROTEIN"/>
    <property type="match status" value="1"/>
</dbReference>
<keyword evidence="7" id="KW-0963">Cytoplasm</keyword>
<evidence type="ECO:0000256" key="8">
    <source>
        <dbReference type="RuleBase" id="RU000644"/>
    </source>
</evidence>
<dbReference type="InterPro" id="IPR044145">
    <property type="entry name" value="IF2_II"/>
</dbReference>
<dbReference type="Pfam" id="PF11987">
    <property type="entry name" value="IF-2"/>
    <property type="match status" value="1"/>
</dbReference>
<feature type="region of interest" description="Disordered" evidence="9">
    <location>
        <begin position="133"/>
        <end position="285"/>
    </location>
</feature>
<dbReference type="FunFam" id="2.40.30.10:FF:000007">
    <property type="entry name" value="Translation initiation factor IF-2"/>
    <property type="match status" value="1"/>
</dbReference>
<keyword evidence="4 7" id="KW-0547">Nucleotide-binding</keyword>
<organism evidence="11 12">
    <name type="scientific">Candidatus Ornithospirochaeta stercoripullorum</name>
    <dbReference type="NCBI Taxonomy" id="2840899"/>
    <lineage>
        <taxon>Bacteria</taxon>
        <taxon>Pseudomonadati</taxon>
        <taxon>Spirochaetota</taxon>
        <taxon>Spirochaetia</taxon>
        <taxon>Spirochaetales</taxon>
        <taxon>Spirochaetaceae</taxon>
        <taxon>Spirochaetaceae incertae sedis</taxon>
        <taxon>Candidatus Ornithospirochaeta</taxon>
    </lineage>
</organism>
<feature type="compositionally biased region" description="Low complexity" evidence="9">
    <location>
        <begin position="211"/>
        <end position="220"/>
    </location>
</feature>
<dbReference type="InterPro" id="IPR000795">
    <property type="entry name" value="T_Tr_GTP-bd_dom"/>
</dbReference>
<dbReference type="InterPro" id="IPR005225">
    <property type="entry name" value="Small_GTP-bd"/>
</dbReference>
<dbReference type="NCBIfam" id="TIGR00487">
    <property type="entry name" value="IF-2"/>
    <property type="match status" value="1"/>
</dbReference>
<evidence type="ECO:0000256" key="2">
    <source>
        <dbReference type="ARBA" id="ARBA00020675"/>
    </source>
</evidence>
<feature type="compositionally biased region" description="Basic and acidic residues" evidence="9">
    <location>
        <begin position="275"/>
        <end position="285"/>
    </location>
</feature>
<dbReference type="HAMAP" id="MF_00100_B">
    <property type="entry name" value="IF_2_B"/>
    <property type="match status" value="1"/>
</dbReference>
<feature type="compositionally biased region" description="Basic and acidic residues" evidence="9">
    <location>
        <begin position="54"/>
        <end position="71"/>
    </location>
</feature>
<evidence type="ECO:0000313" key="12">
    <source>
        <dbReference type="Proteomes" id="UP000823615"/>
    </source>
</evidence>
<keyword evidence="6 7" id="KW-0342">GTP-binding</keyword>
<evidence type="ECO:0000256" key="6">
    <source>
        <dbReference type="ARBA" id="ARBA00023134"/>
    </source>
</evidence>
<gene>
    <name evidence="7 11" type="primary">infB</name>
    <name evidence="11" type="ORF">IAA97_07015</name>
</gene>
<dbReference type="Gene3D" id="3.40.50.10050">
    <property type="entry name" value="Translation initiation factor IF- 2, domain 3"/>
    <property type="match status" value="1"/>
</dbReference>
<dbReference type="Gene3D" id="2.40.30.10">
    <property type="entry name" value="Translation factors"/>
    <property type="match status" value="2"/>
</dbReference>
<dbReference type="FunFam" id="2.40.30.10:FF:000008">
    <property type="entry name" value="Translation initiation factor IF-2"/>
    <property type="match status" value="1"/>
</dbReference>
<evidence type="ECO:0000256" key="9">
    <source>
        <dbReference type="SAM" id="MobiDB-lite"/>
    </source>
</evidence>
<evidence type="ECO:0000256" key="7">
    <source>
        <dbReference type="HAMAP-Rule" id="MF_00100"/>
    </source>
</evidence>
<dbReference type="InterPro" id="IPR006847">
    <property type="entry name" value="IF2_N"/>
</dbReference>
<dbReference type="InterPro" id="IPR053905">
    <property type="entry name" value="EF-G-like_DII"/>
</dbReference>
<dbReference type="CDD" id="cd03692">
    <property type="entry name" value="mtIF2_IVc"/>
    <property type="match status" value="1"/>
</dbReference>
<dbReference type="SUPFAM" id="SSF52540">
    <property type="entry name" value="P-loop containing nucleoside triphosphate hydrolases"/>
    <property type="match status" value="1"/>
</dbReference>
<dbReference type="PANTHER" id="PTHR43381">
    <property type="entry name" value="TRANSLATION INITIATION FACTOR IF-2-RELATED"/>
    <property type="match status" value="1"/>
</dbReference>
<feature type="compositionally biased region" description="Low complexity" evidence="9">
    <location>
        <begin position="193"/>
        <end position="203"/>
    </location>
</feature>
<feature type="region of interest" description="Disordered" evidence="9">
    <location>
        <begin position="54"/>
        <end position="119"/>
    </location>
</feature>
<dbReference type="NCBIfam" id="TIGR00231">
    <property type="entry name" value="small_GTP"/>
    <property type="match status" value="1"/>
</dbReference>
<comment type="subcellular location">
    <subcellularLocation>
        <location evidence="7">Cytoplasm</location>
    </subcellularLocation>
</comment>